<dbReference type="AlphaFoldDB" id="A0A139GZG7"/>
<name>A0A139GZG7_9PEZI</name>
<feature type="region of interest" description="Disordered" evidence="1">
    <location>
        <begin position="1"/>
        <end position="26"/>
    </location>
</feature>
<protein>
    <submittedName>
        <fullName evidence="2">Uncharacterized protein</fullName>
    </submittedName>
</protein>
<reference evidence="2 3" key="1">
    <citation type="submission" date="2015-07" db="EMBL/GenBank/DDBJ databases">
        <title>Comparative genomics of the Sigatoka disease complex on banana suggests a link between parallel evolutionary changes in Pseudocercospora fijiensis and Pseudocercospora eumusae and increased virulence on the banana host.</title>
        <authorList>
            <person name="Chang T.-C."/>
            <person name="Salvucci A."/>
            <person name="Crous P.W."/>
            <person name="Stergiopoulos I."/>
        </authorList>
    </citation>
    <scope>NUCLEOTIDE SEQUENCE [LARGE SCALE GENOMIC DNA]</scope>
    <source>
        <strain evidence="2 3">CBS 114824</strain>
    </source>
</reference>
<keyword evidence="3" id="KW-1185">Reference proteome</keyword>
<evidence type="ECO:0000313" key="2">
    <source>
        <dbReference type="EMBL" id="KXS95571.1"/>
    </source>
</evidence>
<accession>A0A139GZG7</accession>
<feature type="compositionally biased region" description="Polar residues" evidence="1">
    <location>
        <begin position="1"/>
        <end position="14"/>
    </location>
</feature>
<sequence>MSKSSKLNSACQPTKRNDFGDWSSTSAAPSLAIGVTPGAAKAKLPRIKNAPSDFMAEEKQISRCLVWFRLQNETATPRAASYTFELS</sequence>
<proteinExistence type="predicted"/>
<evidence type="ECO:0000256" key="1">
    <source>
        <dbReference type="SAM" id="MobiDB-lite"/>
    </source>
</evidence>
<comment type="caution">
    <text evidence="2">The sequence shown here is derived from an EMBL/GenBank/DDBJ whole genome shotgun (WGS) entry which is preliminary data.</text>
</comment>
<evidence type="ECO:0000313" key="3">
    <source>
        <dbReference type="Proteomes" id="UP000070133"/>
    </source>
</evidence>
<dbReference type="Proteomes" id="UP000070133">
    <property type="component" value="Unassembled WGS sequence"/>
</dbReference>
<dbReference type="EMBL" id="LFZN01000209">
    <property type="protein sequence ID" value="KXS95571.1"/>
    <property type="molecule type" value="Genomic_DNA"/>
</dbReference>
<organism evidence="2 3">
    <name type="scientific">Pseudocercospora eumusae</name>
    <dbReference type="NCBI Taxonomy" id="321146"/>
    <lineage>
        <taxon>Eukaryota</taxon>
        <taxon>Fungi</taxon>
        <taxon>Dikarya</taxon>
        <taxon>Ascomycota</taxon>
        <taxon>Pezizomycotina</taxon>
        <taxon>Dothideomycetes</taxon>
        <taxon>Dothideomycetidae</taxon>
        <taxon>Mycosphaerellales</taxon>
        <taxon>Mycosphaerellaceae</taxon>
        <taxon>Pseudocercospora</taxon>
    </lineage>
</organism>
<gene>
    <name evidence="2" type="ORF">AC578_3271</name>
</gene>